<dbReference type="RefSeq" id="XP_001796089.1">
    <property type="nucleotide sequence ID" value="XM_001796037.1"/>
</dbReference>
<accession>Q0URC2</accession>
<proteinExistence type="predicted"/>
<protein>
    <submittedName>
        <fullName evidence="1">Uncharacterized protein</fullName>
    </submittedName>
</protein>
<dbReference type="AlphaFoldDB" id="Q0URC2"/>
<reference evidence="2" key="1">
    <citation type="journal article" date="2007" name="Plant Cell">
        <title>Dothideomycete-plant interactions illuminated by genome sequencing and EST analysis of the wheat pathogen Stagonospora nodorum.</title>
        <authorList>
            <person name="Hane J.K."/>
            <person name="Lowe R.G."/>
            <person name="Solomon P.S."/>
            <person name="Tan K.C."/>
            <person name="Schoch C.L."/>
            <person name="Spatafora J.W."/>
            <person name="Crous P.W."/>
            <person name="Kodira C."/>
            <person name="Birren B.W."/>
            <person name="Galagan J.E."/>
            <person name="Torriani S.F."/>
            <person name="McDonald B.A."/>
            <person name="Oliver R.P."/>
        </authorList>
    </citation>
    <scope>NUCLEOTIDE SEQUENCE [LARGE SCALE GENOMIC DNA]</scope>
    <source>
        <strain evidence="2">SN15 / ATCC MYA-4574 / FGSC 10173</strain>
    </source>
</reference>
<dbReference type="Proteomes" id="UP000001055">
    <property type="component" value="Unassembled WGS sequence"/>
</dbReference>
<evidence type="ECO:0000313" key="1">
    <source>
        <dbReference type="EMBL" id="EAT86756.1"/>
    </source>
</evidence>
<dbReference type="GeneID" id="5972966"/>
<name>Q0URC2_PHANO</name>
<organism evidence="1 2">
    <name type="scientific">Phaeosphaeria nodorum (strain SN15 / ATCC MYA-4574 / FGSC 10173)</name>
    <name type="common">Glume blotch fungus</name>
    <name type="synonym">Parastagonospora nodorum</name>
    <dbReference type="NCBI Taxonomy" id="321614"/>
    <lineage>
        <taxon>Eukaryota</taxon>
        <taxon>Fungi</taxon>
        <taxon>Dikarya</taxon>
        <taxon>Ascomycota</taxon>
        <taxon>Pezizomycotina</taxon>
        <taxon>Dothideomycetes</taxon>
        <taxon>Pleosporomycetidae</taxon>
        <taxon>Pleosporales</taxon>
        <taxon>Pleosporineae</taxon>
        <taxon>Phaeosphaeriaceae</taxon>
        <taxon>Parastagonospora</taxon>
    </lineage>
</organism>
<gene>
    <name evidence="1" type="ORF">SNOG_05692</name>
</gene>
<evidence type="ECO:0000313" key="2">
    <source>
        <dbReference type="Proteomes" id="UP000001055"/>
    </source>
</evidence>
<dbReference type="InParanoid" id="Q0URC2"/>
<dbReference type="KEGG" id="pno:SNOG_05692"/>
<sequence length="39" mass="4311">MATVDVINLGNLVQESTDAWQHNSTEVDFNDMDAHAFCA</sequence>
<dbReference type="EMBL" id="CH445332">
    <property type="protein sequence ID" value="EAT86756.1"/>
    <property type="molecule type" value="Genomic_DNA"/>
</dbReference>